<dbReference type="OrthoDB" id="9801998at2"/>
<reference evidence="3 4" key="1">
    <citation type="submission" date="2019-07" db="EMBL/GenBank/DDBJ databases">
        <authorList>
            <person name="Kim J."/>
        </authorList>
    </citation>
    <scope>NUCLEOTIDE SEQUENCE [LARGE SCALE GENOMIC DNA]</scope>
    <source>
        <strain evidence="3 4">N4</strain>
    </source>
</reference>
<comment type="caution">
    <text evidence="3">The sequence shown here is derived from an EMBL/GenBank/DDBJ whole genome shotgun (WGS) entry which is preliminary data.</text>
</comment>
<gene>
    <name evidence="3" type="ORF">FPZ44_08425</name>
</gene>
<proteinExistence type="predicted"/>
<dbReference type="RefSeq" id="WP_144989218.1">
    <property type="nucleotide sequence ID" value="NZ_VNJK01000001.1"/>
</dbReference>
<protein>
    <submittedName>
        <fullName evidence="3">LysM peptidoglycan-binding domain-containing protein</fullName>
    </submittedName>
</protein>
<dbReference type="InterPro" id="IPR018392">
    <property type="entry name" value="LysM"/>
</dbReference>
<dbReference type="Gene3D" id="3.10.350.10">
    <property type="entry name" value="LysM domain"/>
    <property type="match status" value="1"/>
</dbReference>
<feature type="domain" description="LysM" evidence="2">
    <location>
        <begin position="63"/>
        <end position="113"/>
    </location>
</feature>
<feature type="transmembrane region" description="Helical" evidence="1">
    <location>
        <begin position="30"/>
        <end position="51"/>
    </location>
</feature>
<organism evidence="3 4">
    <name type="scientific">Paenibacillus agilis</name>
    <dbReference type="NCBI Taxonomy" id="3020863"/>
    <lineage>
        <taxon>Bacteria</taxon>
        <taxon>Bacillati</taxon>
        <taxon>Bacillota</taxon>
        <taxon>Bacilli</taxon>
        <taxon>Bacillales</taxon>
        <taxon>Paenibacillaceae</taxon>
        <taxon>Paenibacillus</taxon>
    </lineage>
</organism>
<evidence type="ECO:0000313" key="3">
    <source>
        <dbReference type="EMBL" id="TVX93083.1"/>
    </source>
</evidence>
<evidence type="ECO:0000313" key="4">
    <source>
        <dbReference type="Proteomes" id="UP000318102"/>
    </source>
</evidence>
<dbReference type="SUPFAM" id="SSF54106">
    <property type="entry name" value="LysM domain"/>
    <property type="match status" value="1"/>
</dbReference>
<dbReference type="Proteomes" id="UP000318102">
    <property type="component" value="Unassembled WGS sequence"/>
</dbReference>
<keyword evidence="1" id="KW-1133">Transmembrane helix</keyword>
<keyword evidence="4" id="KW-1185">Reference proteome</keyword>
<keyword evidence="1" id="KW-0472">Membrane</keyword>
<dbReference type="AlphaFoldDB" id="A0A559IZP3"/>
<dbReference type="SMART" id="SM00257">
    <property type="entry name" value="LysM"/>
    <property type="match status" value="1"/>
</dbReference>
<evidence type="ECO:0000256" key="1">
    <source>
        <dbReference type="SAM" id="Phobius"/>
    </source>
</evidence>
<keyword evidence="1" id="KW-0812">Transmembrane</keyword>
<dbReference type="CDD" id="cd00118">
    <property type="entry name" value="LysM"/>
    <property type="match status" value="1"/>
</dbReference>
<accession>A0A559IZP3</accession>
<dbReference type="InterPro" id="IPR036779">
    <property type="entry name" value="LysM_dom_sf"/>
</dbReference>
<dbReference type="Pfam" id="PF01476">
    <property type="entry name" value="LysM"/>
    <property type="match status" value="1"/>
</dbReference>
<dbReference type="EMBL" id="VNJK01000001">
    <property type="protein sequence ID" value="TVX93083.1"/>
    <property type="molecule type" value="Genomic_DNA"/>
</dbReference>
<evidence type="ECO:0000259" key="2">
    <source>
        <dbReference type="SMART" id="SM00257"/>
    </source>
</evidence>
<name>A0A559IZP3_9BACL</name>
<sequence>MRTTYQSIYNQRETHLHTPKRRHFLNGKRLGLFTVLVLVLSVAFGSIVQAWSGGAGSQENMLQVIVQPGDTVWDLAKEYINDGDDIRQHVYDILQHNNLVGRHLQVGEVIEIPFVSSLDR</sequence>